<dbReference type="EMBL" id="JANPWB010000005">
    <property type="protein sequence ID" value="KAJ1185299.1"/>
    <property type="molecule type" value="Genomic_DNA"/>
</dbReference>
<name>A0AAV7U8A7_PLEWA</name>
<keyword evidence="2" id="KW-1185">Reference proteome</keyword>
<dbReference type="Proteomes" id="UP001066276">
    <property type="component" value="Chromosome 3_1"/>
</dbReference>
<sequence>MEIVDPAGKRLYGQSDINASFTEYYSSLYASPMVTLDPEQLRCLEGIQLPALGEDDQQELGEVITPRDVTVAVGVMARGKVPGADGLPTEFYSAYIDLLVPQLSALYTEALQTGRLPHPQMSPL</sequence>
<gene>
    <name evidence="1" type="ORF">NDU88_002093</name>
</gene>
<protein>
    <submittedName>
        <fullName evidence="1">Uncharacterized protein</fullName>
    </submittedName>
</protein>
<evidence type="ECO:0000313" key="2">
    <source>
        <dbReference type="Proteomes" id="UP001066276"/>
    </source>
</evidence>
<organism evidence="1 2">
    <name type="scientific">Pleurodeles waltl</name>
    <name type="common">Iberian ribbed newt</name>
    <dbReference type="NCBI Taxonomy" id="8319"/>
    <lineage>
        <taxon>Eukaryota</taxon>
        <taxon>Metazoa</taxon>
        <taxon>Chordata</taxon>
        <taxon>Craniata</taxon>
        <taxon>Vertebrata</taxon>
        <taxon>Euteleostomi</taxon>
        <taxon>Amphibia</taxon>
        <taxon>Batrachia</taxon>
        <taxon>Caudata</taxon>
        <taxon>Salamandroidea</taxon>
        <taxon>Salamandridae</taxon>
        <taxon>Pleurodelinae</taxon>
        <taxon>Pleurodeles</taxon>
    </lineage>
</organism>
<dbReference type="AlphaFoldDB" id="A0AAV7U8A7"/>
<evidence type="ECO:0000313" key="1">
    <source>
        <dbReference type="EMBL" id="KAJ1185299.1"/>
    </source>
</evidence>
<reference evidence="1" key="1">
    <citation type="journal article" date="2022" name="bioRxiv">
        <title>Sequencing and chromosome-scale assembly of the giantPleurodeles waltlgenome.</title>
        <authorList>
            <person name="Brown T."/>
            <person name="Elewa A."/>
            <person name="Iarovenko S."/>
            <person name="Subramanian E."/>
            <person name="Araus A.J."/>
            <person name="Petzold A."/>
            <person name="Susuki M."/>
            <person name="Suzuki K.-i.T."/>
            <person name="Hayashi T."/>
            <person name="Toyoda A."/>
            <person name="Oliveira C."/>
            <person name="Osipova E."/>
            <person name="Leigh N.D."/>
            <person name="Simon A."/>
            <person name="Yun M.H."/>
        </authorList>
    </citation>
    <scope>NUCLEOTIDE SEQUENCE</scope>
    <source>
        <strain evidence="1">20211129_DDA</strain>
        <tissue evidence="1">Liver</tissue>
    </source>
</reference>
<comment type="caution">
    <text evidence="1">The sequence shown here is derived from an EMBL/GenBank/DDBJ whole genome shotgun (WGS) entry which is preliminary data.</text>
</comment>
<proteinExistence type="predicted"/>
<accession>A0AAV7U8A7</accession>